<keyword evidence="8" id="KW-1185">Reference proteome</keyword>
<evidence type="ECO:0000259" key="6">
    <source>
        <dbReference type="Pfam" id="PF25455"/>
    </source>
</evidence>
<dbReference type="GO" id="GO:0016226">
    <property type="term" value="P:iron-sulfur cluster assembly"/>
    <property type="evidence" value="ECO:0007669"/>
    <property type="project" value="TreeGrafter"/>
</dbReference>
<dbReference type="InterPro" id="IPR045179">
    <property type="entry name" value="YgfZ/GcvT"/>
</dbReference>
<dbReference type="InterPro" id="IPR027266">
    <property type="entry name" value="TrmE/GcvT-like"/>
</dbReference>
<feature type="region of interest" description="Disordered" evidence="5">
    <location>
        <begin position="284"/>
        <end position="303"/>
    </location>
</feature>
<dbReference type="Gene3D" id="3.30.1360.120">
    <property type="entry name" value="Probable tRNA modification gtpase trme, domain 1"/>
    <property type="match status" value="1"/>
</dbReference>
<feature type="domain" description="CAF17 C-terminal" evidence="6">
    <location>
        <begin position="258"/>
        <end position="354"/>
    </location>
</feature>
<evidence type="ECO:0000256" key="3">
    <source>
        <dbReference type="ARBA" id="ARBA00023128"/>
    </source>
</evidence>
<evidence type="ECO:0000313" key="8">
    <source>
        <dbReference type="Proteomes" id="UP001163846"/>
    </source>
</evidence>
<comment type="subcellular location">
    <subcellularLocation>
        <location evidence="1">Mitochondrion</location>
    </subcellularLocation>
</comment>
<dbReference type="PANTHER" id="PTHR22602:SF0">
    <property type="entry name" value="TRANSFERASE CAF17, MITOCHONDRIAL-RELATED"/>
    <property type="match status" value="1"/>
</dbReference>
<protein>
    <submittedName>
        <fullName evidence="7">Aminomethyltransferase folate-binding domain-containing protein</fullName>
    </submittedName>
</protein>
<sequence length="356" mass="39862">MAPFKLPPAVTNILPRRPSISRLTSKSVLSVSGSQAPEFLHGILSSAVPTSTRPFFSAVLNAQGRVLYDLFVFSDHSINGRPAYLLEYDSHSPNAPSLPDLLKRYVLRAKVKIRDVSEEYDSWAAWGSAREMEWDTERDWLFAESHAIEPVWSPSDDWPWGSQEHVIRDRRAVGMGHRLLVKKGDKPPQASDHDGVPQEAYDLHRILRGVPEGHADIIPDVSFPMDSNLDVMGAVDFRKGCYVGQELTVRTYHKGVIRKRTIPVLIQPSDNKYDSQPKFSLLFGPDTDIKPSNTTGGPRPRGTGKLLSNLHGVGLALLRAEQVEGVASGNLELNFTSESGASWTVRPWWPEWWPRR</sequence>
<evidence type="ECO:0000313" key="7">
    <source>
        <dbReference type="EMBL" id="KAJ3836774.1"/>
    </source>
</evidence>
<keyword evidence="2" id="KW-0809">Transit peptide</keyword>
<comment type="caution">
    <text evidence="7">The sequence shown here is derived from an EMBL/GenBank/DDBJ whole genome shotgun (WGS) entry which is preliminary data.</text>
</comment>
<evidence type="ECO:0000256" key="4">
    <source>
        <dbReference type="ARBA" id="ARBA00093447"/>
    </source>
</evidence>
<reference evidence="7" key="1">
    <citation type="submission" date="2022-08" db="EMBL/GenBank/DDBJ databases">
        <authorList>
            <consortium name="DOE Joint Genome Institute"/>
            <person name="Min B."/>
            <person name="Riley R."/>
            <person name="Sierra-Patev S."/>
            <person name="Naranjo-Ortiz M."/>
            <person name="Looney B."/>
            <person name="Konkel Z."/>
            <person name="Slot J.C."/>
            <person name="Sakamoto Y."/>
            <person name="Steenwyk J.L."/>
            <person name="Rokas A."/>
            <person name="Carro J."/>
            <person name="Camarero S."/>
            <person name="Ferreira P."/>
            <person name="Molpeceres G."/>
            <person name="Ruiz-Duenas F.J."/>
            <person name="Serrano A."/>
            <person name="Henrissat B."/>
            <person name="Drula E."/>
            <person name="Hughes K.W."/>
            <person name="Mata J.L."/>
            <person name="Ishikawa N.K."/>
            <person name="Vargas-Isla R."/>
            <person name="Ushijima S."/>
            <person name="Smith C.A."/>
            <person name="Ahrendt S."/>
            <person name="Andreopoulos W."/>
            <person name="He G."/>
            <person name="Labutti K."/>
            <person name="Lipzen A."/>
            <person name="Ng V."/>
            <person name="Sandor L."/>
            <person name="Barry K."/>
            <person name="Martinez A.T."/>
            <person name="Xiao Y."/>
            <person name="Gibbons J.G."/>
            <person name="Terashima K."/>
            <person name="Hibbett D.S."/>
            <person name="Grigoriev I.V."/>
        </authorList>
    </citation>
    <scope>NUCLEOTIDE SEQUENCE</scope>
    <source>
        <strain evidence="7">TFB9207</strain>
    </source>
</reference>
<evidence type="ECO:0000256" key="2">
    <source>
        <dbReference type="ARBA" id="ARBA00022946"/>
    </source>
</evidence>
<dbReference type="Proteomes" id="UP001163846">
    <property type="component" value="Unassembled WGS sequence"/>
</dbReference>
<comment type="similarity">
    <text evidence="4">Belongs to the GcvT family. CAF17/IBA57 subfamily.</text>
</comment>
<dbReference type="Pfam" id="PF25455">
    <property type="entry name" value="Beta-barrel_CAF17_C"/>
    <property type="match status" value="1"/>
</dbReference>
<accession>A0AA38UC16</accession>
<dbReference type="GO" id="GO:0005759">
    <property type="term" value="C:mitochondrial matrix"/>
    <property type="evidence" value="ECO:0007669"/>
    <property type="project" value="TreeGrafter"/>
</dbReference>
<keyword evidence="3" id="KW-0496">Mitochondrion</keyword>
<dbReference type="AlphaFoldDB" id="A0AA38UC16"/>
<evidence type="ECO:0000256" key="5">
    <source>
        <dbReference type="SAM" id="MobiDB-lite"/>
    </source>
</evidence>
<dbReference type="PANTHER" id="PTHR22602">
    <property type="entry name" value="TRANSFERASE CAF17, MITOCHONDRIAL-RELATED"/>
    <property type="match status" value="1"/>
</dbReference>
<feature type="compositionally biased region" description="Low complexity" evidence="5">
    <location>
        <begin position="294"/>
        <end position="303"/>
    </location>
</feature>
<dbReference type="SUPFAM" id="SSF103025">
    <property type="entry name" value="Folate-binding domain"/>
    <property type="match status" value="1"/>
</dbReference>
<organism evidence="7 8">
    <name type="scientific">Lentinula raphanica</name>
    <dbReference type="NCBI Taxonomy" id="153919"/>
    <lineage>
        <taxon>Eukaryota</taxon>
        <taxon>Fungi</taxon>
        <taxon>Dikarya</taxon>
        <taxon>Basidiomycota</taxon>
        <taxon>Agaricomycotina</taxon>
        <taxon>Agaricomycetes</taxon>
        <taxon>Agaricomycetidae</taxon>
        <taxon>Agaricales</taxon>
        <taxon>Marasmiineae</taxon>
        <taxon>Omphalotaceae</taxon>
        <taxon>Lentinula</taxon>
    </lineage>
</organism>
<dbReference type="InterPro" id="IPR017703">
    <property type="entry name" value="YgfZ/GCV_T_CS"/>
</dbReference>
<evidence type="ECO:0000256" key="1">
    <source>
        <dbReference type="ARBA" id="ARBA00004173"/>
    </source>
</evidence>
<dbReference type="InterPro" id="IPR057460">
    <property type="entry name" value="CAF17_C"/>
</dbReference>
<name>A0AA38UC16_9AGAR</name>
<dbReference type="NCBIfam" id="TIGR03317">
    <property type="entry name" value="ygfZ_signature"/>
    <property type="match status" value="1"/>
</dbReference>
<gene>
    <name evidence="7" type="ORF">F5878DRAFT_718254</name>
</gene>
<dbReference type="EMBL" id="MU806294">
    <property type="protein sequence ID" value="KAJ3836774.1"/>
    <property type="molecule type" value="Genomic_DNA"/>
</dbReference>
<proteinExistence type="inferred from homology"/>